<evidence type="ECO:0000313" key="3">
    <source>
        <dbReference type="Proteomes" id="UP000221538"/>
    </source>
</evidence>
<organism evidence="1 3">
    <name type="scientific">Sphingobium fuliginis (strain ATCC 27551)</name>
    <dbReference type="NCBI Taxonomy" id="336203"/>
    <lineage>
        <taxon>Bacteria</taxon>
        <taxon>Pseudomonadati</taxon>
        <taxon>Pseudomonadota</taxon>
        <taxon>Alphaproteobacteria</taxon>
        <taxon>Sphingomonadales</taxon>
        <taxon>Sphingomonadaceae</taxon>
        <taxon>Sphingobium</taxon>
    </lineage>
</organism>
<proteinExistence type="predicted"/>
<evidence type="ECO:0000313" key="1">
    <source>
        <dbReference type="EMBL" id="GAY20911.1"/>
    </source>
</evidence>
<dbReference type="Pfam" id="PF10983">
    <property type="entry name" value="DUF2793"/>
    <property type="match status" value="1"/>
</dbReference>
<dbReference type="AlphaFoldDB" id="A0A292ZDD5"/>
<sequence>MVMDSTLRWALPQLFAGQAQKELFHNEALARIDMLLHGAVESADRDEPPASPTVGDCWIVAAGAGGAWEGQDGALACWTEGGWRFAAPRAGLSLWVADRGHVMRHDGARWEDSAVRADGVYVGGQRVVGAAVAAVANPAGGAIVDVEARSALAAILGALRTHGLIAS</sequence>
<reference evidence="4" key="5">
    <citation type="submission" date="2020-08" db="EMBL/GenBank/DDBJ databases">
        <title>Complete genome sequence of Sphingobium barthaii strain KK22, a high-molecular-weight polycyclic aromatic hydrocarbon-degrading soil bacterium.</title>
        <authorList>
            <person name="Mori J.F."/>
            <person name="Kanaly R.A."/>
        </authorList>
    </citation>
    <scope>NUCLEOTIDE SEQUENCE [LARGE SCALE GENOMIC DNA]</scope>
    <source>
        <strain evidence="4">KK22</strain>
    </source>
</reference>
<evidence type="ECO:0000313" key="2">
    <source>
        <dbReference type="EMBL" id="QOT73009.1"/>
    </source>
</evidence>
<protein>
    <submittedName>
        <fullName evidence="2">DUF2793 domain-containing protein</fullName>
    </submittedName>
</protein>
<reference evidence="2" key="6">
    <citation type="journal article" date="2021" name="Microbiol. Resour. Announc.">
        <title>Complete Genome Sequence of Sphingobium barthaii KK22, a High-Molecular-Weight Polycyclic Aromatic Hydrocarbon-Degrading Soil Bacterium.</title>
        <authorList>
            <person name="Mori J.F."/>
            <person name="Kanaly R.A."/>
        </authorList>
    </citation>
    <scope>NUCLEOTIDE SEQUENCE</scope>
    <source>
        <strain evidence="2">KK22</strain>
    </source>
</reference>
<dbReference type="EMBL" id="CP060035">
    <property type="protein sequence ID" value="QOT73009.1"/>
    <property type="molecule type" value="Genomic_DNA"/>
</dbReference>
<evidence type="ECO:0000313" key="4">
    <source>
        <dbReference type="Proteomes" id="UP000593663"/>
    </source>
</evidence>
<dbReference type="InterPro" id="IPR021251">
    <property type="entry name" value="DUF2793"/>
</dbReference>
<reference evidence="1 3" key="1">
    <citation type="journal article" date="2013" name="Biodegradation">
        <title>Occurrence of 4-tert-butylphenol (4-t-BP) biodegradation in an aquatic sample caused by the presence of Spirodela polyrrhiza and isolation of a 4-t-BP-utilizing bacterium.</title>
        <authorList>
            <person name="Ogata Y."/>
            <person name="Toyama T."/>
            <person name="Yu N."/>
            <person name="Wang X."/>
            <person name="Sei K."/>
            <person name="Ike M."/>
        </authorList>
    </citation>
    <scope>NUCLEOTIDE SEQUENCE [LARGE SCALE GENOMIC DNA]</scope>
    <source>
        <strain evidence="1 3">OMI</strain>
    </source>
</reference>
<gene>
    <name evidence="2" type="ORF">H5V43_07925</name>
    <name evidence="1" type="ORF">SFOMI_1441</name>
</gene>
<reference evidence="1 3" key="2">
    <citation type="journal article" date="2013" name="Environ. Sci. Technol.">
        <title>The 4-tert-butylphenol-utilizing bacterium Sphingobium fuliginis OMI can degrade bisphenols via phenolic ring hydroxylation and meta-cleavage pathway.</title>
        <authorList>
            <person name="Ogata Y."/>
            <person name="Goda S."/>
            <person name="Toyama T."/>
            <person name="Sei K."/>
            <person name="Ike M."/>
        </authorList>
    </citation>
    <scope>NUCLEOTIDE SEQUENCE [LARGE SCALE GENOMIC DNA]</scope>
    <source>
        <strain evidence="1 3">OMI</strain>
    </source>
</reference>
<dbReference type="Proteomes" id="UP000221538">
    <property type="component" value="Unassembled WGS sequence"/>
</dbReference>
<accession>A0A292ZDD5</accession>
<dbReference type="Proteomes" id="UP000593663">
    <property type="component" value="Chromosome 1"/>
</dbReference>
<reference evidence="1" key="4">
    <citation type="submission" date="2017-10" db="EMBL/GenBank/DDBJ databases">
        <authorList>
            <person name="Banno H."/>
            <person name="Chua N.-H."/>
        </authorList>
    </citation>
    <scope>NUCLEOTIDE SEQUENCE</scope>
    <source>
        <strain evidence="1">OMI</strain>
    </source>
</reference>
<dbReference type="KEGG" id="sbar:H5V43_07925"/>
<dbReference type="EMBL" id="BEWI01000031">
    <property type="protein sequence ID" value="GAY20911.1"/>
    <property type="molecule type" value="Genomic_DNA"/>
</dbReference>
<name>A0A292ZDD5_SPHSA</name>
<reference evidence="1" key="3">
    <citation type="submission" date="2017-10" db="EMBL/GenBank/DDBJ databases">
        <title>Bioaugmenting a lab-scale membrane bioreactor with Sphingobium fuliginis OMI to degrade 4-tert-butylphenol.</title>
        <authorList>
            <person name="Takada K."/>
            <person name="Shiba T."/>
            <person name="Soda S."/>
            <person name="Inoue D."/>
            <person name="Miyake M."/>
            <person name="Eguchi M."/>
            <person name="Ike M."/>
        </authorList>
    </citation>
    <scope>NUCLEOTIDE SEQUENCE</scope>
    <source>
        <strain evidence="1">OMI</strain>
    </source>
</reference>
<dbReference type="RefSeq" id="WP_025551972.1">
    <property type="nucleotide sequence ID" value="NZ_BATN01000155.1"/>
</dbReference>